<dbReference type="Proteomes" id="UP001372834">
    <property type="component" value="Unassembled WGS sequence"/>
</dbReference>
<evidence type="ECO:0000313" key="3">
    <source>
        <dbReference type="Proteomes" id="UP001372834"/>
    </source>
</evidence>
<protein>
    <submittedName>
        <fullName evidence="2">Uncharacterized protein</fullName>
    </submittedName>
</protein>
<dbReference type="EMBL" id="JAWJWE010000038">
    <property type="protein sequence ID" value="KAK6622854.1"/>
    <property type="molecule type" value="Genomic_DNA"/>
</dbReference>
<name>A0AAN8P696_POLSC</name>
<evidence type="ECO:0000256" key="1">
    <source>
        <dbReference type="SAM" id="MobiDB-lite"/>
    </source>
</evidence>
<proteinExistence type="predicted"/>
<accession>A0AAN8P696</accession>
<gene>
    <name evidence="2" type="ORF">RUM43_008701</name>
</gene>
<feature type="region of interest" description="Disordered" evidence="1">
    <location>
        <begin position="72"/>
        <end position="92"/>
    </location>
</feature>
<comment type="caution">
    <text evidence="2">The sequence shown here is derived from an EMBL/GenBank/DDBJ whole genome shotgun (WGS) entry which is preliminary data.</text>
</comment>
<organism evidence="2 3">
    <name type="scientific">Polyplax serrata</name>
    <name type="common">Common mouse louse</name>
    <dbReference type="NCBI Taxonomy" id="468196"/>
    <lineage>
        <taxon>Eukaryota</taxon>
        <taxon>Metazoa</taxon>
        <taxon>Ecdysozoa</taxon>
        <taxon>Arthropoda</taxon>
        <taxon>Hexapoda</taxon>
        <taxon>Insecta</taxon>
        <taxon>Pterygota</taxon>
        <taxon>Neoptera</taxon>
        <taxon>Paraneoptera</taxon>
        <taxon>Psocodea</taxon>
        <taxon>Troctomorpha</taxon>
        <taxon>Phthiraptera</taxon>
        <taxon>Anoplura</taxon>
        <taxon>Polyplacidae</taxon>
        <taxon>Polyplax</taxon>
    </lineage>
</organism>
<sequence>MQCGSALIPASSHDHNTTLRMKFTLNFSCWHRNSSPLNASAIACLPMESVAADIARGCFPAPCLSLNRARQKRPTTRLQNPRGIDSPSTSVAVTGPMEVNLKDVEAGQDGLMPWRRLETPLNSQVSTLRTPAFFLSILLPNLSAAPHHTGSP</sequence>
<dbReference type="AlphaFoldDB" id="A0AAN8P696"/>
<reference evidence="2 3" key="1">
    <citation type="submission" date="2023-10" db="EMBL/GenBank/DDBJ databases">
        <title>Genomes of two closely related lineages of the louse Polyplax serrata with different host specificities.</title>
        <authorList>
            <person name="Martinu J."/>
            <person name="Tarabai H."/>
            <person name="Stefka J."/>
            <person name="Hypsa V."/>
        </authorList>
    </citation>
    <scope>NUCLEOTIDE SEQUENCE [LARGE SCALE GENOMIC DNA]</scope>
    <source>
        <strain evidence="2">HR10_N</strain>
    </source>
</reference>
<evidence type="ECO:0000313" key="2">
    <source>
        <dbReference type="EMBL" id="KAK6622854.1"/>
    </source>
</evidence>